<protein>
    <recommendedName>
        <fullName evidence="2">Prenyltransferase alpha-alpha toroid domain-containing protein</fullName>
    </recommendedName>
</protein>
<sequence length="140" mass="15067">MYFGVLGSRIGGSAWASDAHSPQNTLIAHALRACYDVGVGGFYAEPIEQYVGTVTLTMTHCALHILWITGQLEAALNDWLQPSSIHSFVLSCLVRTKGSEENNNSDEGVVGAFAAFAGSSEVDVRFTYSALMILLMLHAQ</sequence>
<evidence type="ECO:0000256" key="1">
    <source>
        <dbReference type="ARBA" id="ARBA00022737"/>
    </source>
</evidence>
<dbReference type="InterPro" id="IPR001330">
    <property type="entry name" value="Prenyltrans"/>
</dbReference>
<dbReference type="SUPFAM" id="SSF48239">
    <property type="entry name" value="Terpenoid cyclases/Protein prenyltransferases"/>
    <property type="match status" value="1"/>
</dbReference>
<dbReference type="GO" id="GO:0003824">
    <property type="term" value="F:catalytic activity"/>
    <property type="evidence" value="ECO:0007669"/>
    <property type="project" value="InterPro"/>
</dbReference>
<dbReference type="EMBL" id="CYKH01001509">
    <property type="protein sequence ID" value="CUG87421.1"/>
    <property type="molecule type" value="Genomic_DNA"/>
</dbReference>
<evidence type="ECO:0000313" key="3">
    <source>
        <dbReference type="EMBL" id="CUG87421.1"/>
    </source>
</evidence>
<keyword evidence="1" id="KW-0677">Repeat</keyword>
<dbReference type="InterPro" id="IPR008930">
    <property type="entry name" value="Terpenoid_cyclase/PrenylTrfase"/>
</dbReference>
<keyword evidence="4" id="KW-1185">Reference proteome</keyword>
<dbReference type="Pfam" id="PF00432">
    <property type="entry name" value="Prenyltrans"/>
    <property type="match status" value="1"/>
</dbReference>
<evidence type="ECO:0000259" key="2">
    <source>
        <dbReference type="Pfam" id="PF00432"/>
    </source>
</evidence>
<reference evidence="4" key="1">
    <citation type="submission" date="2015-09" db="EMBL/GenBank/DDBJ databases">
        <authorList>
            <consortium name="Pathogen Informatics"/>
        </authorList>
    </citation>
    <scope>NUCLEOTIDE SEQUENCE [LARGE SCALE GENOMIC DNA]</scope>
    <source>
        <strain evidence="4">Lake Konstanz</strain>
    </source>
</reference>
<gene>
    <name evidence="3" type="ORF">BSAL_09985</name>
</gene>
<dbReference type="VEuPathDB" id="TriTrypDB:BSAL_09985"/>
<feature type="domain" description="Prenyltransferase alpha-alpha toroid" evidence="2">
    <location>
        <begin position="21"/>
        <end position="137"/>
    </location>
</feature>
<evidence type="ECO:0000313" key="4">
    <source>
        <dbReference type="Proteomes" id="UP000051952"/>
    </source>
</evidence>
<proteinExistence type="predicted"/>
<organism evidence="3 4">
    <name type="scientific">Bodo saltans</name>
    <name type="common">Flagellated protozoan</name>
    <dbReference type="NCBI Taxonomy" id="75058"/>
    <lineage>
        <taxon>Eukaryota</taxon>
        <taxon>Discoba</taxon>
        <taxon>Euglenozoa</taxon>
        <taxon>Kinetoplastea</taxon>
        <taxon>Metakinetoplastina</taxon>
        <taxon>Eubodonida</taxon>
        <taxon>Bodonidae</taxon>
        <taxon>Bodo</taxon>
    </lineage>
</organism>
<name>A0A0S4JBT7_BODSA</name>
<accession>A0A0S4JBT7</accession>
<dbReference type="AlphaFoldDB" id="A0A0S4JBT7"/>
<dbReference type="Gene3D" id="1.50.10.20">
    <property type="match status" value="1"/>
</dbReference>
<dbReference type="Proteomes" id="UP000051952">
    <property type="component" value="Unassembled WGS sequence"/>
</dbReference>